<evidence type="ECO:0000313" key="2">
    <source>
        <dbReference type="EMBL" id="SJK84528.1"/>
    </source>
</evidence>
<dbReference type="Proteomes" id="UP000195607">
    <property type="component" value="Chromosome I"/>
</dbReference>
<organism evidence="1 4">
    <name type="scientific">Cuniculiplasma divulgatum</name>
    <dbReference type="NCBI Taxonomy" id="1673428"/>
    <lineage>
        <taxon>Archaea</taxon>
        <taxon>Methanobacteriati</taxon>
        <taxon>Thermoplasmatota</taxon>
        <taxon>Thermoplasmata</taxon>
        <taxon>Thermoplasmatales</taxon>
        <taxon>Cuniculiplasmataceae</taxon>
        <taxon>Cuniculiplasma</taxon>
    </lineage>
</organism>
<evidence type="ECO:0000313" key="4">
    <source>
        <dbReference type="Proteomes" id="UP000195607"/>
    </source>
</evidence>
<sequence>MTDADFVVEEVSLDMPAAKQNGG</sequence>
<dbReference type="EMBL" id="LT671858">
    <property type="protein sequence ID" value="SIM33847.1"/>
    <property type="molecule type" value="Genomic_DNA"/>
</dbReference>
<reference evidence="2" key="2">
    <citation type="submission" date="2016-06" db="EMBL/GenBank/DDBJ databases">
        <authorList>
            <person name="Olsen C.W."/>
            <person name="Carey S."/>
            <person name="Hinshaw L."/>
            <person name="Karasin A.I."/>
        </authorList>
    </citation>
    <scope>NUCLEOTIDE SEQUENCE [LARGE SCALE GENOMIC DNA]</scope>
    <source>
        <strain evidence="2">PM4</strain>
    </source>
</reference>
<accession>A0A1N5SD01</accession>
<protein>
    <submittedName>
        <fullName evidence="1">Uncharacterized protein</fullName>
    </submittedName>
</protein>
<gene>
    <name evidence="2" type="ORF">CPM_0666</name>
    <name evidence="1" type="ORF">CSP5_0173</name>
</gene>
<evidence type="ECO:0000313" key="3">
    <source>
        <dbReference type="Proteomes" id="UP000187822"/>
    </source>
</evidence>
<keyword evidence="3" id="KW-1185">Reference proteome</keyword>
<evidence type="ECO:0000313" key="1">
    <source>
        <dbReference type="EMBL" id="SIM33847.1"/>
    </source>
</evidence>
<dbReference type="KEGG" id="cdiv:CPM_0666"/>
<reference evidence="1 4" key="1">
    <citation type="submission" date="2016-04" db="EMBL/GenBank/DDBJ databases">
        <authorList>
            <person name="Evans L.H."/>
            <person name="Alamgir A."/>
            <person name="Owens N."/>
            <person name="Weber N.D."/>
            <person name="Virtaneva K."/>
            <person name="Barbian K."/>
            <person name="Babar A."/>
            <person name="Rosenke K."/>
        </authorList>
    </citation>
    <scope>NUCLEOTIDE SEQUENCE [LARGE SCALE GENOMIC DNA]</scope>
    <source>
        <strain evidence="1">S5</strain>
        <strain evidence="4">S5(T) (JCM 30642 \VKM B-2941)</strain>
    </source>
</reference>
<name>A0A1N5SD01_9ARCH</name>
<proteinExistence type="predicted"/>
<dbReference type="AlphaFoldDB" id="A0A1N5SD01"/>
<reference evidence="3" key="3">
    <citation type="submission" date="2016-06" db="EMBL/GenBank/DDBJ databases">
        <authorList>
            <person name="Toshchakov V.S."/>
        </authorList>
    </citation>
    <scope>NUCLEOTIDE SEQUENCE [LARGE SCALE GENOMIC DNA]</scope>
    <source>
        <strain>PM4 (JCM 30641</strain>
        <strain evidence="3">\VKM B-2940)</strain>
    </source>
</reference>
<dbReference type="EMBL" id="LT719092">
    <property type="protein sequence ID" value="SJK84528.1"/>
    <property type="molecule type" value="Genomic_DNA"/>
</dbReference>
<dbReference type="Proteomes" id="UP000187822">
    <property type="component" value="Chromosome I"/>
</dbReference>
<dbReference type="STRING" id="1673428.CPM_0666"/>